<dbReference type="SMART" id="SM00481">
    <property type="entry name" value="POLIIIAc"/>
    <property type="match status" value="1"/>
</dbReference>
<dbReference type="CDD" id="cd07438">
    <property type="entry name" value="PHP_HisPPase_AMP"/>
    <property type="match status" value="1"/>
</dbReference>
<name>A0A1I3NC07_9BACL</name>
<dbReference type="STRING" id="46223.SAMN05421852_10481"/>
<evidence type="ECO:0000313" key="3">
    <source>
        <dbReference type="Proteomes" id="UP000199545"/>
    </source>
</evidence>
<proteinExistence type="predicted"/>
<gene>
    <name evidence="2" type="ORF">SAMN05421852_10481</name>
</gene>
<dbReference type="InterPro" id="IPR003141">
    <property type="entry name" value="Pol/His_phosphatase_N"/>
</dbReference>
<dbReference type="PANTHER" id="PTHR42924:SF3">
    <property type="entry name" value="POLYMERASE_HISTIDINOL PHOSPHATASE N-TERMINAL DOMAIN-CONTAINING PROTEIN"/>
    <property type="match status" value="1"/>
</dbReference>
<dbReference type="EMBL" id="FORR01000004">
    <property type="protein sequence ID" value="SFJ06742.1"/>
    <property type="molecule type" value="Genomic_DNA"/>
</dbReference>
<evidence type="ECO:0000259" key="1">
    <source>
        <dbReference type="SMART" id="SM00481"/>
    </source>
</evidence>
<dbReference type="InterPro" id="IPR016195">
    <property type="entry name" value="Pol/histidinol_Pase-like"/>
</dbReference>
<dbReference type="GO" id="GO:0004534">
    <property type="term" value="F:5'-3' RNA exonuclease activity"/>
    <property type="evidence" value="ECO:0007669"/>
    <property type="project" value="TreeGrafter"/>
</dbReference>
<accession>A0A1I3NC07</accession>
<dbReference type="PANTHER" id="PTHR42924">
    <property type="entry name" value="EXONUCLEASE"/>
    <property type="match status" value="1"/>
</dbReference>
<protein>
    <recommendedName>
        <fullName evidence="1">Polymerase/histidinol phosphatase N-terminal domain-containing protein</fullName>
    </recommendedName>
</protein>
<dbReference type="RefSeq" id="WP_341849625.1">
    <property type="nucleotide sequence ID" value="NZ_FORR01000004.1"/>
</dbReference>
<organism evidence="2 3">
    <name type="scientific">Thermoflavimicrobium dichotomicum</name>
    <dbReference type="NCBI Taxonomy" id="46223"/>
    <lineage>
        <taxon>Bacteria</taxon>
        <taxon>Bacillati</taxon>
        <taxon>Bacillota</taxon>
        <taxon>Bacilli</taxon>
        <taxon>Bacillales</taxon>
        <taxon>Thermoactinomycetaceae</taxon>
        <taxon>Thermoflavimicrobium</taxon>
    </lineage>
</organism>
<dbReference type="Gene3D" id="1.10.150.650">
    <property type="match status" value="1"/>
</dbReference>
<evidence type="ECO:0000313" key="2">
    <source>
        <dbReference type="EMBL" id="SFJ06742.1"/>
    </source>
</evidence>
<dbReference type="Gene3D" id="3.20.20.140">
    <property type="entry name" value="Metal-dependent hydrolases"/>
    <property type="match status" value="1"/>
</dbReference>
<keyword evidence="3" id="KW-1185">Reference proteome</keyword>
<dbReference type="SUPFAM" id="SSF89550">
    <property type="entry name" value="PHP domain-like"/>
    <property type="match status" value="1"/>
</dbReference>
<dbReference type="Proteomes" id="UP000199545">
    <property type="component" value="Unassembled WGS sequence"/>
</dbReference>
<sequence length="279" mass="31086">MSLADLHAHTTASDGLFSPRDLVKHAHAKGLQAVAITDHDTVDGVEEARQEGEKWGIEVVPGVELSTLWHGKEIHVLGYYIETNHSHLLEKLQAQRDTRKLRNQMMIEKLNELGIPIQMDDVLKKKRSHSSKLNVGRPHIAEVLVEMGVVSSINEAFDKYLGKDGLAYVTPQRISPFEAIDLIKKSGGVAVLAHPGLYKQDDLIPQLVSHGLVGLEVNHPDHTDEDKKRYQEWVKKYHLIATAGSDFHGERQGSMYHAELGTCTVALSQLEALKKAVLR</sequence>
<dbReference type="InterPro" id="IPR004013">
    <property type="entry name" value="PHP_dom"/>
</dbReference>
<dbReference type="AlphaFoldDB" id="A0A1I3NC07"/>
<dbReference type="GO" id="GO:0035312">
    <property type="term" value="F:5'-3' DNA exonuclease activity"/>
    <property type="evidence" value="ECO:0007669"/>
    <property type="project" value="TreeGrafter"/>
</dbReference>
<dbReference type="InterPro" id="IPR052018">
    <property type="entry name" value="PHP_domain"/>
</dbReference>
<reference evidence="2 3" key="1">
    <citation type="submission" date="2016-10" db="EMBL/GenBank/DDBJ databases">
        <authorList>
            <person name="de Groot N.N."/>
        </authorList>
    </citation>
    <scope>NUCLEOTIDE SEQUENCE [LARGE SCALE GENOMIC DNA]</scope>
    <source>
        <strain evidence="2 3">DSM 44778</strain>
    </source>
</reference>
<dbReference type="Pfam" id="PF02811">
    <property type="entry name" value="PHP"/>
    <property type="match status" value="1"/>
</dbReference>
<feature type="domain" description="Polymerase/histidinol phosphatase N-terminal" evidence="1">
    <location>
        <begin position="4"/>
        <end position="69"/>
    </location>
</feature>